<evidence type="ECO:0000256" key="3">
    <source>
        <dbReference type="ARBA" id="ARBA00022777"/>
    </source>
</evidence>
<keyword evidence="3 6" id="KW-0418">Kinase</keyword>
<dbReference type="Gene3D" id="1.10.510.10">
    <property type="entry name" value="Transferase(Phosphotransferase) domain 1"/>
    <property type="match status" value="1"/>
</dbReference>
<evidence type="ECO:0000256" key="4">
    <source>
        <dbReference type="ARBA" id="ARBA00022840"/>
    </source>
</evidence>
<dbReference type="GO" id="GO:0005524">
    <property type="term" value="F:ATP binding"/>
    <property type="evidence" value="ECO:0007669"/>
    <property type="project" value="UniProtKB-KW"/>
</dbReference>
<evidence type="ECO:0000259" key="5">
    <source>
        <dbReference type="PROSITE" id="PS50011"/>
    </source>
</evidence>
<keyword evidence="7" id="KW-1185">Reference proteome</keyword>
<dbReference type="PANTHER" id="PTHR44329">
    <property type="entry name" value="SERINE/THREONINE-PROTEIN KINASE TNNI3K-RELATED"/>
    <property type="match status" value="1"/>
</dbReference>
<evidence type="ECO:0000256" key="1">
    <source>
        <dbReference type="ARBA" id="ARBA00022679"/>
    </source>
</evidence>
<evidence type="ECO:0000313" key="6">
    <source>
        <dbReference type="EMBL" id="KAF7326404.1"/>
    </source>
</evidence>
<name>A0A8H6U0N7_9AGAR</name>
<keyword evidence="4" id="KW-0067">ATP-binding</keyword>
<organism evidence="6 7">
    <name type="scientific">Mycena venus</name>
    <dbReference type="NCBI Taxonomy" id="2733690"/>
    <lineage>
        <taxon>Eukaryota</taxon>
        <taxon>Fungi</taxon>
        <taxon>Dikarya</taxon>
        <taxon>Basidiomycota</taxon>
        <taxon>Agaricomycotina</taxon>
        <taxon>Agaricomycetes</taxon>
        <taxon>Agaricomycetidae</taxon>
        <taxon>Agaricales</taxon>
        <taxon>Marasmiineae</taxon>
        <taxon>Mycenaceae</taxon>
        <taxon>Mycena</taxon>
    </lineage>
</organism>
<dbReference type="PROSITE" id="PS00108">
    <property type="entry name" value="PROTEIN_KINASE_ST"/>
    <property type="match status" value="1"/>
</dbReference>
<feature type="domain" description="Protein kinase" evidence="5">
    <location>
        <begin position="161"/>
        <end position="424"/>
    </location>
</feature>
<dbReference type="InterPro" id="IPR000719">
    <property type="entry name" value="Prot_kinase_dom"/>
</dbReference>
<evidence type="ECO:0000256" key="2">
    <source>
        <dbReference type="ARBA" id="ARBA00022741"/>
    </source>
</evidence>
<gene>
    <name evidence="6" type="ORF">MVEN_02618100</name>
</gene>
<proteinExistence type="predicted"/>
<comment type="caution">
    <text evidence="6">The sequence shown here is derived from an EMBL/GenBank/DDBJ whole genome shotgun (WGS) entry which is preliminary data.</text>
</comment>
<dbReference type="PANTHER" id="PTHR44329:SF288">
    <property type="entry name" value="MITOGEN-ACTIVATED PROTEIN KINASE KINASE KINASE 20"/>
    <property type="match status" value="1"/>
</dbReference>
<protein>
    <submittedName>
        <fullName evidence="6">Kinase-like protein</fullName>
    </submittedName>
</protein>
<sequence length="441" mass="49590">MQAEKTLDFDWAPLSSDLGLGLAHDQKLQTALVIDEQLIATFVPAICKFEEEAVLRLEDDSAQCFLDVAQGTLQQKFLKTRDKQRILRLIRKLSESRGKKLPSSYPVTRDRHATVDQKKIRRMGFGRGSQILELSGMKHPNLESYDNLVLPSSPLIAGVNRREKHPTFAGGFADIFRAFYDGKPVALKRMRYFLASGPDMCRIHSKFRREAFVWRDLYHPHILPFIGIDQDSFPPSLCMVSPWMEHGTVLNYLNVHGPVDIDKLLYEIALGLEYLHSLGIVHGDLKGANILINDERSACLADFGLSQIADATLSMSTTRGGSLYWMAPELIDPDHFGCQFARTRSSDVYAFGCVCFEVYTGRPPFANLPELAAMMKIVNGERPARPTGSPVMSDTLWRYVSTYWADNPAVRPEAQLVVKNLTWPAPLQNLSQDGGYDNHAE</sequence>
<dbReference type="InterPro" id="IPR001245">
    <property type="entry name" value="Ser-Thr/Tyr_kinase_cat_dom"/>
</dbReference>
<dbReference type="EMBL" id="JACAZI010000048">
    <property type="protein sequence ID" value="KAF7326404.1"/>
    <property type="molecule type" value="Genomic_DNA"/>
</dbReference>
<dbReference type="SUPFAM" id="SSF56112">
    <property type="entry name" value="Protein kinase-like (PK-like)"/>
    <property type="match status" value="1"/>
</dbReference>
<keyword evidence="1" id="KW-0808">Transferase</keyword>
<dbReference type="InterPro" id="IPR051681">
    <property type="entry name" value="Ser/Thr_Kinases-Pseudokinases"/>
</dbReference>
<dbReference type="AlphaFoldDB" id="A0A8H6U0N7"/>
<dbReference type="OrthoDB" id="346907at2759"/>
<accession>A0A8H6U0N7</accession>
<dbReference type="PROSITE" id="PS50011">
    <property type="entry name" value="PROTEIN_KINASE_DOM"/>
    <property type="match status" value="1"/>
</dbReference>
<dbReference type="GO" id="GO:0004674">
    <property type="term" value="F:protein serine/threonine kinase activity"/>
    <property type="evidence" value="ECO:0007669"/>
    <property type="project" value="TreeGrafter"/>
</dbReference>
<reference evidence="6" key="1">
    <citation type="submission" date="2020-05" db="EMBL/GenBank/DDBJ databases">
        <title>Mycena genomes resolve the evolution of fungal bioluminescence.</title>
        <authorList>
            <person name="Tsai I.J."/>
        </authorList>
    </citation>
    <scope>NUCLEOTIDE SEQUENCE</scope>
    <source>
        <strain evidence="6">CCC161011</strain>
    </source>
</reference>
<dbReference type="Pfam" id="PF07714">
    <property type="entry name" value="PK_Tyr_Ser-Thr"/>
    <property type="match status" value="1"/>
</dbReference>
<dbReference type="SMART" id="SM00220">
    <property type="entry name" value="S_TKc"/>
    <property type="match status" value="1"/>
</dbReference>
<keyword evidence="2" id="KW-0547">Nucleotide-binding</keyword>
<evidence type="ECO:0000313" key="7">
    <source>
        <dbReference type="Proteomes" id="UP000620124"/>
    </source>
</evidence>
<dbReference type="InterPro" id="IPR011009">
    <property type="entry name" value="Kinase-like_dom_sf"/>
</dbReference>
<dbReference type="InterPro" id="IPR008271">
    <property type="entry name" value="Ser/Thr_kinase_AS"/>
</dbReference>
<dbReference type="Proteomes" id="UP000620124">
    <property type="component" value="Unassembled WGS sequence"/>
</dbReference>